<dbReference type="EMBL" id="QETB01000001">
    <property type="protein sequence ID" value="PWF27283.1"/>
    <property type="molecule type" value="Genomic_DNA"/>
</dbReference>
<dbReference type="Pfam" id="PF01380">
    <property type="entry name" value="SIS"/>
    <property type="match status" value="1"/>
</dbReference>
<keyword evidence="2" id="KW-0238">DNA-binding</keyword>
<gene>
    <name evidence="6" type="ORF">DD236_02515</name>
</gene>
<protein>
    <submittedName>
        <fullName evidence="6">MurR/RpiR family transcriptional regulator</fullName>
    </submittedName>
</protein>
<evidence type="ECO:0000313" key="6">
    <source>
        <dbReference type="EMBL" id="PWF27283.1"/>
    </source>
</evidence>
<dbReference type="Proteomes" id="UP000245283">
    <property type="component" value="Unassembled WGS sequence"/>
</dbReference>
<dbReference type="OrthoDB" id="370421at2"/>
<dbReference type="InterPro" id="IPR000281">
    <property type="entry name" value="HTH_RpiR"/>
</dbReference>
<evidence type="ECO:0000259" key="4">
    <source>
        <dbReference type="PROSITE" id="PS51071"/>
    </source>
</evidence>
<dbReference type="InterPro" id="IPR001347">
    <property type="entry name" value="SIS_dom"/>
</dbReference>
<dbReference type="AlphaFoldDB" id="A0A2V1K841"/>
<dbReference type="Gene3D" id="3.40.50.10490">
    <property type="entry name" value="Glucose-6-phosphate isomerase like protein, domain 1"/>
    <property type="match status" value="1"/>
</dbReference>
<dbReference type="PROSITE" id="PS51464">
    <property type="entry name" value="SIS"/>
    <property type="match status" value="1"/>
</dbReference>
<organism evidence="6 7">
    <name type="scientific">Ancrocorticia populi</name>
    <dbReference type="NCBI Taxonomy" id="2175228"/>
    <lineage>
        <taxon>Bacteria</taxon>
        <taxon>Bacillati</taxon>
        <taxon>Actinomycetota</taxon>
        <taxon>Actinomycetes</taxon>
        <taxon>Actinomycetales</taxon>
        <taxon>Actinomycetaceae</taxon>
        <taxon>Ancrocorticia</taxon>
    </lineage>
</organism>
<dbReference type="InterPro" id="IPR046348">
    <property type="entry name" value="SIS_dom_sf"/>
</dbReference>
<evidence type="ECO:0000256" key="3">
    <source>
        <dbReference type="ARBA" id="ARBA00023163"/>
    </source>
</evidence>
<evidence type="ECO:0000256" key="2">
    <source>
        <dbReference type="ARBA" id="ARBA00023125"/>
    </source>
</evidence>
<dbReference type="GO" id="GO:0003700">
    <property type="term" value="F:DNA-binding transcription factor activity"/>
    <property type="evidence" value="ECO:0007669"/>
    <property type="project" value="InterPro"/>
</dbReference>
<dbReference type="SUPFAM" id="SSF46689">
    <property type="entry name" value="Homeodomain-like"/>
    <property type="match status" value="1"/>
</dbReference>
<comment type="caution">
    <text evidence="6">The sequence shown here is derived from an EMBL/GenBank/DDBJ whole genome shotgun (WGS) entry which is preliminary data.</text>
</comment>
<reference evidence="7" key="1">
    <citation type="submission" date="2018-05" db="EMBL/GenBank/DDBJ databases">
        <authorList>
            <person name="Li Y."/>
        </authorList>
    </citation>
    <scope>NUCLEOTIDE SEQUENCE [LARGE SCALE GENOMIC DNA]</scope>
    <source>
        <strain evidence="7">sk1b4</strain>
    </source>
</reference>
<feature type="domain" description="HTH rpiR-type" evidence="4">
    <location>
        <begin position="8"/>
        <end position="84"/>
    </location>
</feature>
<dbReference type="GO" id="GO:0097367">
    <property type="term" value="F:carbohydrate derivative binding"/>
    <property type="evidence" value="ECO:0007669"/>
    <property type="project" value="InterPro"/>
</dbReference>
<evidence type="ECO:0000256" key="1">
    <source>
        <dbReference type="ARBA" id="ARBA00023015"/>
    </source>
</evidence>
<dbReference type="InterPro" id="IPR035472">
    <property type="entry name" value="RpiR-like_SIS"/>
</dbReference>
<dbReference type="InterPro" id="IPR047640">
    <property type="entry name" value="RpiR-like"/>
</dbReference>
<dbReference type="Gene3D" id="1.10.10.10">
    <property type="entry name" value="Winged helix-like DNA-binding domain superfamily/Winged helix DNA-binding domain"/>
    <property type="match status" value="1"/>
</dbReference>
<dbReference type="SUPFAM" id="SSF53697">
    <property type="entry name" value="SIS domain"/>
    <property type="match status" value="1"/>
</dbReference>
<dbReference type="GO" id="GO:0003677">
    <property type="term" value="F:DNA binding"/>
    <property type="evidence" value="ECO:0007669"/>
    <property type="project" value="UniProtKB-KW"/>
</dbReference>
<feature type="domain" description="SIS" evidence="5">
    <location>
        <begin position="130"/>
        <end position="267"/>
    </location>
</feature>
<dbReference type="InterPro" id="IPR009057">
    <property type="entry name" value="Homeodomain-like_sf"/>
</dbReference>
<sequence>MWEDGSVTSSLFERLAQLDRLTDGEQTLARYFENSYPKLAFQNLETVVQGSGVSATSVTRFVRRLGYSDFRDFSASVKDEVKANFDRPLQRGRESVSSGPGTEMIQHFSRARTEIEQTLDTFSAEQFDEVADLLADESRPLFLVSVATGRTLLHYFYLLCKYHRGNVHMLSGIDMNSHELVDLTPDSVVFATAFDRHPMPVEATLKLARSRGATTILVTNRATSPLRIYSDHVLLVQTDSTPRFKSRATMLLMLESLLAAMENRAPERTLSRTKLVEEGSDQLNMFIWPDQ</sequence>
<name>A0A2V1K841_9ACTO</name>
<dbReference type="CDD" id="cd05013">
    <property type="entry name" value="SIS_RpiR"/>
    <property type="match status" value="1"/>
</dbReference>
<dbReference type="PANTHER" id="PTHR30514">
    <property type="entry name" value="GLUCOKINASE"/>
    <property type="match status" value="1"/>
</dbReference>
<dbReference type="PANTHER" id="PTHR30514:SF18">
    <property type="entry name" value="RPIR-FAMILY TRANSCRIPTIONAL REGULATOR"/>
    <property type="match status" value="1"/>
</dbReference>
<keyword evidence="7" id="KW-1185">Reference proteome</keyword>
<dbReference type="PROSITE" id="PS51071">
    <property type="entry name" value="HTH_RPIR"/>
    <property type="match status" value="1"/>
</dbReference>
<keyword evidence="1" id="KW-0805">Transcription regulation</keyword>
<dbReference type="GO" id="GO:1901135">
    <property type="term" value="P:carbohydrate derivative metabolic process"/>
    <property type="evidence" value="ECO:0007669"/>
    <property type="project" value="InterPro"/>
</dbReference>
<accession>A0A2V1K841</accession>
<dbReference type="Pfam" id="PF01418">
    <property type="entry name" value="HTH_6"/>
    <property type="match status" value="1"/>
</dbReference>
<evidence type="ECO:0000259" key="5">
    <source>
        <dbReference type="PROSITE" id="PS51464"/>
    </source>
</evidence>
<dbReference type="InterPro" id="IPR036388">
    <property type="entry name" value="WH-like_DNA-bd_sf"/>
</dbReference>
<keyword evidence="3" id="KW-0804">Transcription</keyword>
<evidence type="ECO:0000313" key="7">
    <source>
        <dbReference type="Proteomes" id="UP000245283"/>
    </source>
</evidence>
<proteinExistence type="predicted"/>